<dbReference type="Proteomes" id="UP000069940">
    <property type="component" value="Unassembled WGS sequence"/>
</dbReference>
<protein>
    <recommendedName>
        <fullName evidence="8">Reverse transcriptase domain-containing protein</fullName>
    </recommendedName>
</protein>
<dbReference type="InterPro" id="IPR050951">
    <property type="entry name" value="Retrovirus_Pol_polyprotein"/>
</dbReference>
<dbReference type="InterPro" id="IPR001878">
    <property type="entry name" value="Znf_CCHC"/>
</dbReference>
<dbReference type="PROSITE" id="PS50878">
    <property type="entry name" value="RT_POL"/>
    <property type="match status" value="1"/>
</dbReference>
<dbReference type="SMART" id="SM00343">
    <property type="entry name" value="ZnF_C2HC"/>
    <property type="match status" value="2"/>
</dbReference>
<keyword evidence="1" id="KW-0808">Transferase</keyword>
<organism evidence="9 10">
    <name type="scientific">Aedes albopictus</name>
    <name type="common">Asian tiger mosquito</name>
    <name type="synonym">Stegomyia albopicta</name>
    <dbReference type="NCBI Taxonomy" id="7160"/>
    <lineage>
        <taxon>Eukaryota</taxon>
        <taxon>Metazoa</taxon>
        <taxon>Ecdysozoa</taxon>
        <taxon>Arthropoda</taxon>
        <taxon>Hexapoda</taxon>
        <taxon>Insecta</taxon>
        <taxon>Pterygota</taxon>
        <taxon>Neoptera</taxon>
        <taxon>Endopterygota</taxon>
        <taxon>Diptera</taxon>
        <taxon>Nematocera</taxon>
        <taxon>Culicoidea</taxon>
        <taxon>Culicidae</taxon>
        <taxon>Culicinae</taxon>
        <taxon>Aedini</taxon>
        <taxon>Aedes</taxon>
        <taxon>Stegomyia</taxon>
    </lineage>
</organism>
<proteinExistence type="predicted"/>
<dbReference type="InterPro" id="IPR043128">
    <property type="entry name" value="Rev_trsase/Diguanyl_cyclase"/>
</dbReference>
<feature type="region of interest" description="Disordered" evidence="7">
    <location>
        <begin position="213"/>
        <end position="252"/>
    </location>
</feature>
<sequence length="754" mass="85243">MEKTTLAPFDVTDSASIRSYLLHYAGSEVQDIFYNIEGHDADPPPGSDVFTEAIRLLDAHFAPLNNIPYERCVFRKMTQQENESVEKFIHRLRDQGRLCDYGAALEMRITEQVFDNCVSDALREAILKKKLMTVQDIAEEGRVLETVKRNRDQMKKSVEEAQLSLVKKQGREEVCFRCGNVGHFANDKRCPARSKVCDKCQIMGHFKKMCKTKMKTKPGKTSTRKQKIQQVRETHDSVSDSSSEGTESDDDVQQVYANGSGLDKTTCFVGGVKTDWIIDSGGHVNVITRGMWKWLKKQGCVVSKECKSEKVLRVYGDGKLKVHKVIKTDIATQDKTVHHEICVVDSEKGANLLSRATSIELGLLEIRGQVFSVDNGEPTIGKLKNVQVQIKLDQSVSPVQQSCRRLPIPLKSLVDEKLADLLEPDIIEPAPLNISWASPLVVTPKDGGRSVRLCIDMRKANKAIIPEKHPLPTFEEIMPHLEGCKVFSKIDLVKAFHQIELAPESRDITTFVTQDAYYRYKRLMFGMKVAPEIFQRCIERVLKGLKGVKVFIDDVLVYGATKEEHDLRLKAVLDRLKENGLTINEAKCEFGQPMVKFMGHQLSEDGILPTNEKVKQAMADPNHLAFYNPRYKTTLVTDASDNGIGAVLLQTSNSKTRPVSYASKSLSKTEQKYSTLDKEALAIVWATERFEMYLRGLDFSIFIDHKPLIHTFSESSCPNKRQERWVLRMQSYRYSIKHVPGEVNIADPLSLRNG</sequence>
<dbReference type="PANTHER" id="PTHR37984">
    <property type="entry name" value="PROTEIN CBG26694"/>
    <property type="match status" value="1"/>
</dbReference>
<feature type="compositionally biased region" description="Basic residues" evidence="7">
    <location>
        <begin position="213"/>
        <end position="227"/>
    </location>
</feature>
<keyword evidence="2" id="KW-0548">Nucleotidyltransferase</keyword>
<dbReference type="RefSeq" id="XP_062713149.1">
    <property type="nucleotide sequence ID" value="XM_062857165.1"/>
</dbReference>
<dbReference type="Gene3D" id="3.10.10.10">
    <property type="entry name" value="HIV Type 1 Reverse Transcriptase, subunit A, domain 1"/>
    <property type="match status" value="1"/>
</dbReference>
<dbReference type="Pfam" id="PF00078">
    <property type="entry name" value="RVT_1"/>
    <property type="match status" value="1"/>
</dbReference>
<dbReference type="Pfam" id="PF17917">
    <property type="entry name" value="RT_RNaseH"/>
    <property type="match status" value="1"/>
</dbReference>
<dbReference type="InterPro" id="IPR043502">
    <property type="entry name" value="DNA/RNA_pol_sf"/>
</dbReference>
<evidence type="ECO:0000256" key="6">
    <source>
        <dbReference type="ARBA" id="ARBA00022918"/>
    </source>
</evidence>
<dbReference type="GeneID" id="134290127"/>
<reference evidence="9" key="2">
    <citation type="submission" date="2025-05" db="UniProtKB">
        <authorList>
            <consortium name="EnsemblMetazoa"/>
        </authorList>
    </citation>
    <scope>IDENTIFICATION</scope>
    <source>
        <strain evidence="9">Foshan</strain>
    </source>
</reference>
<evidence type="ECO:0000256" key="5">
    <source>
        <dbReference type="ARBA" id="ARBA00022801"/>
    </source>
</evidence>
<evidence type="ECO:0000313" key="10">
    <source>
        <dbReference type="Proteomes" id="UP000069940"/>
    </source>
</evidence>
<dbReference type="SUPFAM" id="SSF56672">
    <property type="entry name" value="DNA/RNA polymerases"/>
    <property type="match status" value="1"/>
</dbReference>
<keyword evidence="6" id="KW-0695">RNA-directed DNA polymerase</keyword>
<keyword evidence="5" id="KW-0378">Hydrolase</keyword>
<accession>A0ABM1Z0U2</accession>
<evidence type="ECO:0000256" key="1">
    <source>
        <dbReference type="ARBA" id="ARBA00022679"/>
    </source>
</evidence>
<evidence type="ECO:0000256" key="2">
    <source>
        <dbReference type="ARBA" id="ARBA00022695"/>
    </source>
</evidence>
<dbReference type="Gene3D" id="3.10.20.370">
    <property type="match status" value="1"/>
</dbReference>
<keyword evidence="4" id="KW-0255">Endonuclease</keyword>
<evidence type="ECO:0000256" key="7">
    <source>
        <dbReference type="SAM" id="MobiDB-lite"/>
    </source>
</evidence>
<dbReference type="EnsemblMetazoa" id="AALFPA23_013925.R20202">
    <property type="protein sequence ID" value="AALFPA23_013925.P20202"/>
    <property type="gene ID" value="AALFPA23_013925"/>
</dbReference>
<evidence type="ECO:0000313" key="9">
    <source>
        <dbReference type="EnsemblMetazoa" id="AALFPA23_013925.P20202"/>
    </source>
</evidence>
<evidence type="ECO:0000256" key="4">
    <source>
        <dbReference type="ARBA" id="ARBA00022759"/>
    </source>
</evidence>
<dbReference type="CDD" id="cd01647">
    <property type="entry name" value="RT_LTR"/>
    <property type="match status" value="1"/>
</dbReference>
<evidence type="ECO:0000256" key="3">
    <source>
        <dbReference type="ARBA" id="ARBA00022722"/>
    </source>
</evidence>
<dbReference type="Gene3D" id="4.10.60.10">
    <property type="entry name" value="Zinc finger, CCHC-type"/>
    <property type="match status" value="1"/>
</dbReference>
<dbReference type="Gene3D" id="3.30.70.270">
    <property type="match status" value="1"/>
</dbReference>
<dbReference type="Pfam" id="PF00098">
    <property type="entry name" value="zf-CCHC"/>
    <property type="match status" value="1"/>
</dbReference>
<dbReference type="InterPro" id="IPR036875">
    <property type="entry name" value="Znf_CCHC_sf"/>
</dbReference>
<name>A0ABM1Z0U2_AEDAL</name>
<reference evidence="10" key="1">
    <citation type="journal article" date="2015" name="Proc. Natl. Acad. Sci. U.S.A.">
        <title>Genome sequence of the Asian Tiger mosquito, Aedes albopictus, reveals insights into its biology, genetics, and evolution.</title>
        <authorList>
            <person name="Chen X.G."/>
            <person name="Jiang X."/>
            <person name="Gu J."/>
            <person name="Xu M."/>
            <person name="Wu Y."/>
            <person name="Deng Y."/>
            <person name="Zhang C."/>
            <person name="Bonizzoni M."/>
            <person name="Dermauw W."/>
            <person name="Vontas J."/>
            <person name="Armbruster P."/>
            <person name="Huang X."/>
            <person name="Yang Y."/>
            <person name="Zhang H."/>
            <person name="He W."/>
            <person name="Peng H."/>
            <person name="Liu Y."/>
            <person name="Wu K."/>
            <person name="Chen J."/>
            <person name="Lirakis M."/>
            <person name="Topalis P."/>
            <person name="Van Leeuwen T."/>
            <person name="Hall A.B."/>
            <person name="Jiang X."/>
            <person name="Thorpe C."/>
            <person name="Mueller R.L."/>
            <person name="Sun C."/>
            <person name="Waterhouse R.M."/>
            <person name="Yan G."/>
            <person name="Tu Z.J."/>
            <person name="Fang X."/>
            <person name="James A.A."/>
        </authorList>
    </citation>
    <scope>NUCLEOTIDE SEQUENCE [LARGE SCALE GENOMIC DNA]</scope>
    <source>
        <strain evidence="10">Foshan</strain>
    </source>
</reference>
<feature type="domain" description="Reverse transcriptase" evidence="8">
    <location>
        <begin position="423"/>
        <end position="602"/>
    </location>
</feature>
<dbReference type="InterPro" id="IPR000477">
    <property type="entry name" value="RT_dom"/>
</dbReference>
<keyword evidence="10" id="KW-1185">Reference proteome</keyword>
<dbReference type="PANTHER" id="PTHR37984:SF11">
    <property type="entry name" value="INTEGRASE CATALYTIC DOMAIN-CONTAINING PROTEIN"/>
    <property type="match status" value="1"/>
</dbReference>
<dbReference type="CDD" id="cd09274">
    <property type="entry name" value="RNase_HI_RT_Ty3"/>
    <property type="match status" value="1"/>
</dbReference>
<evidence type="ECO:0000259" key="8">
    <source>
        <dbReference type="PROSITE" id="PS50878"/>
    </source>
</evidence>
<keyword evidence="3" id="KW-0540">Nuclease</keyword>
<dbReference type="InterPro" id="IPR041373">
    <property type="entry name" value="RT_RNaseH"/>
</dbReference>
<dbReference type="SUPFAM" id="SSF57756">
    <property type="entry name" value="Retrovirus zinc finger-like domains"/>
    <property type="match status" value="1"/>
</dbReference>